<comment type="caution">
    <text evidence="1">The sequence shown here is derived from an EMBL/GenBank/DDBJ whole genome shotgun (WGS) entry which is preliminary data.</text>
</comment>
<dbReference type="AlphaFoldDB" id="A0A9P8CH21"/>
<accession>A0A9P8CH21</accession>
<keyword evidence="2" id="KW-1185">Reference proteome</keyword>
<dbReference type="OrthoDB" id="2820488at2759"/>
<name>A0A9P8CH21_9HELO</name>
<sequence>MMLRVKFSSPQGWLRYSVSHGEVVYRYRWEASCIKEHASVMERIMKVGSYIVIVGSGRAVSC</sequence>
<organism evidence="1 2">
    <name type="scientific">Calycina marina</name>
    <dbReference type="NCBI Taxonomy" id="1763456"/>
    <lineage>
        <taxon>Eukaryota</taxon>
        <taxon>Fungi</taxon>
        <taxon>Dikarya</taxon>
        <taxon>Ascomycota</taxon>
        <taxon>Pezizomycotina</taxon>
        <taxon>Leotiomycetes</taxon>
        <taxon>Helotiales</taxon>
        <taxon>Pezizellaceae</taxon>
        <taxon>Calycina</taxon>
    </lineage>
</organism>
<evidence type="ECO:0000313" key="1">
    <source>
        <dbReference type="EMBL" id="KAG9246462.1"/>
    </source>
</evidence>
<protein>
    <submittedName>
        <fullName evidence="1">Uncharacterized protein</fullName>
    </submittedName>
</protein>
<evidence type="ECO:0000313" key="2">
    <source>
        <dbReference type="Proteomes" id="UP000887226"/>
    </source>
</evidence>
<gene>
    <name evidence="1" type="ORF">BJ878DRAFT_496921</name>
</gene>
<dbReference type="EMBL" id="MU253803">
    <property type="protein sequence ID" value="KAG9246462.1"/>
    <property type="molecule type" value="Genomic_DNA"/>
</dbReference>
<proteinExistence type="predicted"/>
<reference evidence="1" key="1">
    <citation type="journal article" date="2021" name="IMA Fungus">
        <title>Genomic characterization of three marine fungi, including Emericellopsis atlantica sp. nov. with signatures of a generalist lifestyle and marine biomass degradation.</title>
        <authorList>
            <person name="Hagestad O.C."/>
            <person name="Hou L."/>
            <person name="Andersen J.H."/>
            <person name="Hansen E.H."/>
            <person name="Altermark B."/>
            <person name="Li C."/>
            <person name="Kuhnert E."/>
            <person name="Cox R.J."/>
            <person name="Crous P.W."/>
            <person name="Spatafora J.W."/>
            <person name="Lail K."/>
            <person name="Amirebrahimi M."/>
            <person name="Lipzen A."/>
            <person name="Pangilinan J."/>
            <person name="Andreopoulos W."/>
            <person name="Hayes R.D."/>
            <person name="Ng V."/>
            <person name="Grigoriev I.V."/>
            <person name="Jackson S.A."/>
            <person name="Sutton T.D.S."/>
            <person name="Dobson A.D.W."/>
            <person name="Rama T."/>
        </authorList>
    </citation>
    <scope>NUCLEOTIDE SEQUENCE</scope>
    <source>
        <strain evidence="1">TRa3180A</strain>
    </source>
</reference>
<dbReference type="Proteomes" id="UP000887226">
    <property type="component" value="Unassembled WGS sequence"/>
</dbReference>